<protein>
    <submittedName>
        <fullName evidence="1">Uncharacterized protein</fullName>
    </submittedName>
</protein>
<keyword evidence="2" id="KW-1185">Reference proteome</keyword>
<name>A0ACC2RU89_9FUNG</name>
<gene>
    <name evidence="1" type="ORF">DSO57_1022738</name>
</gene>
<sequence length="65" mass="6819">MAFQAQLASPVGVQPDSGLGCDSVPHEVAHSGSQKKILASVTSTHCLQERLKCSQEAHVDIGLYG</sequence>
<organism evidence="1 2">
    <name type="scientific">Entomophthora muscae</name>
    <dbReference type="NCBI Taxonomy" id="34485"/>
    <lineage>
        <taxon>Eukaryota</taxon>
        <taxon>Fungi</taxon>
        <taxon>Fungi incertae sedis</taxon>
        <taxon>Zoopagomycota</taxon>
        <taxon>Entomophthoromycotina</taxon>
        <taxon>Entomophthoromycetes</taxon>
        <taxon>Entomophthorales</taxon>
        <taxon>Entomophthoraceae</taxon>
        <taxon>Entomophthora</taxon>
    </lineage>
</organism>
<evidence type="ECO:0000313" key="1">
    <source>
        <dbReference type="EMBL" id="KAJ9053593.1"/>
    </source>
</evidence>
<dbReference type="EMBL" id="QTSX02006505">
    <property type="protein sequence ID" value="KAJ9053593.1"/>
    <property type="molecule type" value="Genomic_DNA"/>
</dbReference>
<evidence type="ECO:0000313" key="2">
    <source>
        <dbReference type="Proteomes" id="UP001165960"/>
    </source>
</evidence>
<comment type="caution">
    <text evidence="1">The sequence shown here is derived from an EMBL/GenBank/DDBJ whole genome shotgun (WGS) entry which is preliminary data.</text>
</comment>
<accession>A0ACC2RU89</accession>
<proteinExistence type="predicted"/>
<reference evidence="1" key="1">
    <citation type="submission" date="2022-04" db="EMBL/GenBank/DDBJ databases">
        <title>Genome of the entomopathogenic fungus Entomophthora muscae.</title>
        <authorList>
            <person name="Elya C."/>
            <person name="Lovett B.R."/>
            <person name="Lee E."/>
            <person name="Macias A.M."/>
            <person name="Hajek A.E."/>
            <person name="De Bivort B.L."/>
            <person name="Kasson M.T."/>
            <person name="De Fine Licht H.H."/>
            <person name="Stajich J.E."/>
        </authorList>
    </citation>
    <scope>NUCLEOTIDE SEQUENCE</scope>
    <source>
        <strain evidence="1">Berkeley</strain>
    </source>
</reference>
<dbReference type="Proteomes" id="UP001165960">
    <property type="component" value="Unassembled WGS sequence"/>
</dbReference>